<dbReference type="Proteomes" id="UP000533641">
    <property type="component" value="Unassembled WGS sequence"/>
</dbReference>
<keyword evidence="2" id="KW-0472">Membrane</keyword>
<feature type="region of interest" description="Disordered" evidence="1">
    <location>
        <begin position="105"/>
        <end position="132"/>
    </location>
</feature>
<name>A0A7W6RJ19_9HYPH</name>
<protein>
    <submittedName>
        <fullName evidence="3">Uncharacterized protein</fullName>
    </submittedName>
</protein>
<keyword evidence="2" id="KW-0812">Transmembrane</keyword>
<dbReference type="EMBL" id="JACIGM010000001">
    <property type="protein sequence ID" value="MBB4272806.1"/>
    <property type="molecule type" value="Genomic_DNA"/>
</dbReference>
<evidence type="ECO:0000256" key="2">
    <source>
        <dbReference type="SAM" id="Phobius"/>
    </source>
</evidence>
<keyword evidence="2" id="KW-1133">Transmembrane helix</keyword>
<accession>A0A7W6RJ19</accession>
<evidence type="ECO:0000313" key="3">
    <source>
        <dbReference type="EMBL" id="MBB4272806.1"/>
    </source>
</evidence>
<dbReference type="AlphaFoldDB" id="A0A7W6RJ19"/>
<comment type="caution">
    <text evidence="3">The sequence shown here is derived from an EMBL/GenBank/DDBJ whole genome shotgun (WGS) entry which is preliminary data.</text>
</comment>
<sequence length="132" mass="14291">MISFLAKLLGVDKWLVSAVGALALAGLVFFAANTAYDRIYNSGYQTAAVKFTAQISEMKRQAIEAAAAETERQDAANNAAKEREAARIAADAAVTEQLEKRIEELQREADQDPDAGKPVLGAPSVRRINKIR</sequence>
<proteinExistence type="predicted"/>
<feature type="transmembrane region" description="Helical" evidence="2">
    <location>
        <begin position="14"/>
        <end position="36"/>
    </location>
</feature>
<gene>
    <name evidence="3" type="ORF">GGE12_000548</name>
</gene>
<evidence type="ECO:0000313" key="4">
    <source>
        <dbReference type="Proteomes" id="UP000533641"/>
    </source>
</evidence>
<dbReference type="RefSeq" id="WP_183922744.1">
    <property type="nucleotide sequence ID" value="NZ_JACIGM010000001.1"/>
</dbReference>
<organism evidence="3 4">
    <name type="scientific">Rhizobium mongolense</name>
    <dbReference type="NCBI Taxonomy" id="57676"/>
    <lineage>
        <taxon>Bacteria</taxon>
        <taxon>Pseudomonadati</taxon>
        <taxon>Pseudomonadota</taxon>
        <taxon>Alphaproteobacteria</taxon>
        <taxon>Hyphomicrobiales</taxon>
        <taxon>Rhizobiaceae</taxon>
        <taxon>Rhizobium/Agrobacterium group</taxon>
        <taxon>Rhizobium</taxon>
    </lineage>
</organism>
<evidence type="ECO:0000256" key="1">
    <source>
        <dbReference type="SAM" id="MobiDB-lite"/>
    </source>
</evidence>
<reference evidence="3 4" key="1">
    <citation type="submission" date="2020-08" db="EMBL/GenBank/DDBJ databases">
        <title>Genomic Encyclopedia of Type Strains, Phase IV (KMG-V): Genome sequencing to study the core and pangenomes of soil and plant-associated prokaryotes.</title>
        <authorList>
            <person name="Whitman W."/>
        </authorList>
    </citation>
    <scope>NUCLEOTIDE SEQUENCE [LARGE SCALE GENOMIC DNA]</scope>
    <source>
        <strain evidence="3 4">SEMIA 402</strain>
    </source>
</reference>